<feature type="region of interest" description="Disordered" evidence="3">
    <location>
        <begin position="94"/>
        <end position="252"/>
    </location>
</feature>
<feature type="compositionally biased region" description="Polar residues" evidence="3">
    <location>
        <begin position="557"/>
        <end position="568"/>
    </location>
</feature>
<evidence type="ECO:0000259" key="4">
    <source>
        <dbReference type="SMART" id="SM00322"/>
    </source>
</evidence>
<keyword evidence="6" id="KW-1185">Reference proteome</keyword>
<feature type="compositionally biased region" description="Basic and acidic residues" evidence="3">
    <location>
        <begin position="116"/>
        <end position="178"/>
    </location>
</feature>
<dbReference type="Proteomes" id="UP001058974">
    <property type="component" value="Chromosome 2"/>
</dbReference>
<dbReference type="Gramene" id="Psat02G0548300-T1">
    <property type="protein sequence ID" value="KAI5440151.1"/>
    <property type="gene ID" value="KIW84_025483"/>
</dbReference>
<dbReference type="PROSITE" id="PS50084">
    <property type="entry name" value="KH_TYPE_1"/>
    <property type="match status" value="2"/>
</dbReference>
<dbReference type="InterPro" id="IPR004088">
    <property type="entry name" value="KH_dom_type_1"/>
</dbReference>
<feature type="compositionally biased region" description="Polar residues" evidence="3">
    <location>
        <begin position="528"/>
        <end position="537"/>
    </location>
</feature>
<evidence type="ECO:0000256" key="1">
    <source>
        <dbReference type="ARBA" id="ARBA00022737"/>
    </source>
</evidence>
<dbReference type="CDD" id="cd00105">
    <property type="entry name" value="KH-I"/>
    <property type="match status" value="1"/>
</dbReference>
<feature type="compositionally biased region" description="Basic and acidic residues" evidence="3">
    <location>
        <begin position="95"/>
        <end position="105"/>
    </location>
</feature>
<name>A0A9D5BDN7_PEA</name>
<feature type="domain" description="K Homology" evidence="4">
    <location>
        <begin position="341"/>
        <end position="415"/>
    </location>
</feature>
<evidence type="ECO:0000256" key="2">
    <source>
        <dbReference type="PROSITE-ProRule" id="PRU00117"/>
    </source>
</evidence>
<feature type="compositionally biased region" description="Polar residues" evidence="3">
    <location>
        <begin position="66"/>
        <end position="80"/>
    </location>
</feature>
<reference evidence="5 6" key="1">
    <citation type="journal article" date="2022" name="Nat. Genet.">
        <title>Improved pea reference genome and pan-genome highlight genomic features and evolutionary characteristics.</title>
        <authorList>
            <person name="Yang T."/>
            <person name="Liu R."/>
            <person name="Luo Y."/>
            <person name="Hu S."/>
            <person name="Wang D."/>
            <person name="Wang C."/>
            <person name="Pandey M.K."/>
            <person name="Ge S."/>
            <person name="Xu Q."/>
            <person name="Li N."/>
            <person name="Li G."/>
            <person name="Huang Y."/>
            <person name="Saxena R.K."/>
            <person name="Ji Y."/>
            <person name="Li M."/>
            <person name="Yan X."/>
            <person name="He Y."/>
            <person name="Liu Y."/>
            <person name="Wang X."/>
            <person name="Xiang C."/>
            <person name="Varshney R.K."/>
            <person name="Ding H."/>
            <person name="Gao S."/>
            <person name="Zong X."/>
        </authorList>
    </citation>
    <scope>NUCLEOTIDE SEQUENCE [LARGE SCALE GENOMIC DNA]</scope>
    <source>
        <strain evidence="5 6">cv. Zhongwan 6</strain>
    </source>
</reference>
<feature type="compositionally biased region" description="Low complexity" evidence="3">
    <location>
        <begin position="771"/>
        <end position="788"/>
    </location>
</feature>
<dbReference type="PANTHER" id="PTHR10288">
    <property type="entry name" value="KH DOMAIN CONTAINING RNA BINDING PROTEIN"/>
    <property type="match status" value="1"/>
</dbReference>
<feature type="compositionally biased region" description="Polar residues" evidence="3">
    <location>
        <begin position="745"/>
        <end position="760"/>
    </location>
</feature>
<feature type="compositionally biased region" description="Polar residues" evidence="3">
    <location>
        <begin position="704"/>
        <end position="715"/>
    </location>
</feature>
<evidence type="ECO:0000313" key="5">
    <source>
        <dbReference type="EMBL" id="KAI5440151.1"/>
    </source>
</evidence>
<dbReference type="GO" id="GO:0003723">
    <property type="term" value="F:RNA binding"/>
    <property type="evidence" value="ECO:0007669"/>
    <property type="project" value="UniProtKB-UniRule"/>
</dbReference>
<dbReference type="InterPro" id="IPR004087">
    <property type="entry name" value="KH_dom"/>
</dbReference>
<dbReference type="SUPFAM" id="SSF54791">
    <property type="entry name" value="Eukaryotic type KH-domain (KH-domain type I)"/>
    <property type="match status" value="2"/>
</dbReference>
<feature type="compositionally biased region" description="Polar residues" evidence="3">
    <location>
        <begin position="31"/>
        <end position="42"/>
    </location>
</feature>
<feature type="region of interest" description="Disordered" evidence="3">
    <location>
        <begin position="821"/>
        <end position="846"/>
    </location>
</feature>
<dbReference type="Gene3D" id="3.30.1370.10">
    <property type="entry name" value="K Homology domain, type 1"/>
    <property type="match status" value="2"/>
</dbReference>
<comment type="caution">
    <text evidence="5">The sequence shown here is derived from an EMBL/GenBank/DDBJ whole genome shotgun (WGS) entry which is preliminary data.</text>
</comment>
<feature type="compositionally biased region" description="Polar residues" evidence="3">
    <location>
        <begin position="213"/>
        <end position="246"/>
    </location>
</feature>
<feature type="compositionally biased region" description="Basic and acidic residues" evidence="3">
    <location>
        <begin position="185"/>
        <end position="212"/>
    </location>
</feature>
<feature type="compositionally biased region" description="Low complexity" evidence="3">
    <location>
        <begin position="716"/>
        <end position="730"/>
    </location>
</feature>
<dbReference type="AlphaFoldDB" id="A0A9D5BDN7"/>
<feature type="region of interest" description="Disordered" evidence="3">
    <location>
        <begin position="1"/>
        <end position="80"/>
    </location>
</feature>
<keyword evidence="1" id="KW-0677">Repeat</keyword>
<evidence type="ECO:0000256" key="3">
    <source>
        <dbReference type="SAM" id="MobiDB-lite"/>
    </source>
</evidence>
<dbReference type="InterPro" id="IPR036612">
    <property type="entry name" value="KH_dom_type_1_sf"/>
</dbReference>
<feature type="domain" description="K Homology" evidence="4">
    <location>
        <begin position="245"/>
        <end position="318"/>
    </location>
</feature>
<feature type="compositionally biased region" description="Polar residues" evidence="3">
    <location>
        <begin position="836"/>
        <end position="846"/>
    </location>
</feature>
<organism evidence="5 6">
    <name type="scientific">Pisum sativum</name>
    <name type="common">Garden pea</name>
    <name type="synonym">Lathyrus oleraceus</name>
    <dbReference type="NCBI Taxonomy" id="3888"/>
    <lineage>
        <taxon>Eukaryota</taxon>
        <taxon>Viridiplantae</taxon>
        <taxon>Streptophyta</taxon>
        <taxon>Embryophyta</taxon>
        <taxon>Tracheophyta</taxon>
        <taxon>Spermatophyta</taxon>
        <taxon>Magnoliopsida</taxon>
        <taxon>eudicotyledons</taxon>
        <taxon>Gunneridae</taxon>
        <taxon>Pentapetalae</taxon>
        <taxon>rosids</taxon>
        <taxon>fabids</taxon>
        <taxon>Fabales</taxon>
        <taxon>Fabaceae</taxon>
        <taxon>Papilionoideae</taxon>
        <taxon>50 kb inversion clade</taxon>
        <taxon>NPAAA clade</taxon>
        <taxon>Hologalegina</taxon>
        <taxon>IRL clade</taxon>
        <taxon>Fabeae</taxon>
        <taxon>Lathyrus</taxon>
    </lineage>
</organism>
<dbReference type="EMBL" id="JAMSHJ010000002">
    <property type="protein sequence ID" value="KAI5440151.1"/>
    <property type="molecule type" value="Genomic_DNA"/>
</dbReference>
<sequence length="846" mass="90269">MAEEEVIVAPATSPVPSDGKRKFEDLHSEPTEQNPLESSTDGGETDAAVADEGENKRPRLDDDNQNDIANTNGHQEVQENAATLENASLEAVQDVSKDNTEENAKEQTSSEIAEVADAKEVPVEDAKEVPVEDSKEVPVEDSKEVPVEDSKEVPVEDSKVVPIEVSKDVPVEDSKEIPVEDSEQEKEKEPSKETEQPSKESNEEDASGDKLPDSSSIDPVSQNEEVPDNKQNASSGQKQPISGSDTTTRRIEVPSNKVGVLIGKSGDTIRYLQYNSGAKIQITRDAEADPHSSTRPVELIGTVESIEKAEKLMNAVIAEADAGGSPALVARGLSPAQAIVGSDQVQIQVPNEKVGLIIGKGGETIKSLQTKTGARIQLIPQHLPEGDDSKERTVQVTGDKRQIEIAQEMIKEVLSQVCFAIHILSSSTGGFGQQAYRPPRGSGGPPQWGQRGSHYGHPQSYDYQHRGPYPSHNQSYAHTPYGNYPQHMAPRSSYGSGWEQRPHQSLQGPPSHNGGYDYYGGQGGHSSEAPSSAQHPSSVPHHGAGPSPLPSMGPSPAQVNYNYGQPQGQDYGHQTPYQQAGHPQQGYGQGYEESKYENRAPAQYPYGGHPNSQPTYPQASAQANYAPQQQYGKPPLYGMPPSQGQHPQSYGHPRAAQPGEIQYQGSTPAQSYGTVQQPYPYASSTPAQAAYPTYGSAPAADGYSHSQSAPGQAYTQPGGQPSYGQPGAQPTASYSQVGPTGYGSYPSQQTYPEQPASNNAVYGYQAPQDPTYSSGAAQAYSAAPTAQPGYVQPTQTQAGYDQSNPQPAVYAAVPAAGTAPAAYGKTVSPQPAYPQYDSTQVYGAPR</sequence>
<keyword evidence="2" id="KW-0694">RNA-binding</keyword>
<feature type="compositionally biased region" description="Polar residues" evidence="3">
    <location>
        <begin position="610"/>
        <end position="631"/>
    </location>
</feature>
<feature type="region of interest" description="Disordered" evidence="3">
    <location>
        <begin position="430"/>
        <end position="805"/>
    </location>
</feature>
<proteinExistence type="predicted"/>
<evidence type="ECO:0000313" key="6">
    <source>
        <dbReference type="Proteomes" id="UP001058974"/>
    </source>
</evidence>
<dbReference type="SMART" id="SM00322">
    <property type="entry name" value="KH"/>
    <property type="match status" value="2"/>
</dbReference>
<feature type="compositionally biased region" description="Polar residues" evidence="3">
    <location>
        <begin position="663"/>
        <end position="687"/>
    </location>
</feature>
<accession>A0A9D5BDN7</accession>
<feature type="compositionally biased region" description="Polar residues" evidence="3">
    <location>
        <begin position="792"/>
        <end position="805"/>
    </location>
</feature>
<gene>
    <name evidence="5" type="ORF">KIW84_025483</name>
</gene>
<protein>
    <recommendedName>
        <fullName evidence="4">K Homology domain-containing protein</fullName>
    </recommendedName>
</protein>
<feature type="compositionally biased region" description="Basic and acidic residues" evidence="3">
    <location>
        <begin position="53"/>
        <end position="62"/>
    </location>
</feature>
<feature type="compositionally biased region" description="Basic and acidic residues" evidence="3">
    <location>
        <begin position="18"/>
        <end position="30"/>
    </location>
</feature>
<dbReference type="Pfam" id="PF00013">
    <property type="entry name" value="KH_1"/>
    <property type="match status" value="2"/>
</dbReference>